<proteinExistence type="predicted"/>
<dbReference type="GeneID" id="63736226"/>
<dbReference type="OrthoDB" id="4911229at2759"/>
<dbReference type="EMBL" id="AZHE01000002">
    <property type="protein sequence ID" value="KHO00993.1"/>
    <property type="molecule type" value="Genomic_DNA"/>
</dbReference>
<comment type="caution">
    <text evidence="1">The sequence shown here is derived from an EMBL/GenBank/DDBJ whole genome shotgun (WGS) entry which is preliminary data.</text>
</comment>
<dbReference type="Proteomes" id="UP000030816">
    <property type="component" value="Unassembled WGS sequence"/>
</dbReference>
<dbReference type="HOGENOM" id="CLU_1240389_0_0_1"/>
<protein>
    <submittedName>
        <fullName evidence="1">Uncharacterized protein</fullName>
    </submittedName>
</protein>
<reference evidence="1 2" key="1">
    <citation type="journal article" date="2014" name="Proc. Natl. Acad. Sci. U.S.A.">
        <title>Trajectory and genomic determinants of fungal-pathogen speciation and host adaptation.</title>
        <authorList>
            <person name="Hu X."/>
            <person name="Xiao G."/>
            <person name="Zheng P."/>
            <person name="Shang Y."/>
            <person name="Su Y."/>
            <person name="Zhang X."/>
            <person name="Liu X."/>
            <person name="Zhan S."/>
            <person name="St Leger R.J."/>
            <person name="Wang C."/>
        </authorList>
    </citation>
    <scope>NUCLEOTIDE SEQUENCE [LARGE SCALE GENOMIC DNA]</scope>
    <source>
        <strain evidence="1 2">ARSEF 1941</strain>
    </source>
</reference>
<dbReference type="RefSeq" id="XP_040682058.1">
    <property type="nucleotide sequence ID" value="XM_040820570.1"/>
</dbReference>
<organism evidence="1 2">
    <name type="scientific">Metarhizium album (strain ARSEF 1941)</name>
    <dbReference type="NCBI Taxonomy" id="1081103"/>
    <lineage>
        <taxon>Eukaryota</taxon>
        <taxon>Fungi</taxon>
        <taxon>Dikarya</taxon>
        <taxon>Ascomycota</taxon>
        <taxon>Pezizomycotina</taxon>
        <taxon>Sordariomycetes</taxon>
        <taxon>Hypocreomycetidae</taxon>
        <taxon>Hypocreales</taxon>
        <taxon>Clavicipitaceae</taxon>
        <taxon>Metarhizium</taxon>
    </lineage>
</organism>
<accession>A0A0B2X5F3</accession>
<gene>
    <name evidence="1" type="ORF">MAM_01771</name>
</gene>
<evidence type="ECO:0000313" key="2">
    <source>
        <dbReference type="Proteomes" id="UP000030816"/>
    </source>
</evidence>
<dbReference type="AlphaFoldDB" id="A0A0B2X5F3"/>
<evidence type="ECO:0000313" key="1">
    <source>
        <dbReference type="EMBL" id="KHO00993.1"/>
    </source>
</evidence>
<sequence length="223" mass="25123">MVKTYNVAGGIKRVDPRHELYKGEKVYLYRAVSIPQPEGQGRFRGMELGHDTRGRLGRYQQRLGIRVCRRRRALLARSSSATVYGPPRRRRNGLSVAQRRPVQHLLQSRPLRLSPALISAYRKSARASTLINDLFDYDSDLAHRQPNILAHGYAAGRRDIDAWQDTVTEVYFDALEKGHGCLTGDWPVWADRIPDLSVDGVDHGFMCAAFAALAQPSAAREMP</sequence>
<keyword evidence="2" id="KW-1185">Reference proteome</keyword>
<name>A0A0B2X5F3_METAS</name>